<gene>
    <name evidence="1" type="ORF">QTG54_011162</name>
</gene>
<dbReference type="PANTHER" id="PTHR45661:SF3">
    <property type="entry name" value="IG-LIKE DOMAIN-CONTAINING PROTEIN"/>
    <property type="match status" value="1"/>
</dbReference>
<evidence type="ECO:0000313" key="1">
    <source>
        <dbReference type="EMBL" id="KAK1737868.1"/>
    </source>
</evidence>
<dbReference type="InterPro" id="IPR026906">
    <property type="entry name" value="LRR_5"/>
</dbReference>
<dbReference type="InterPro" id="IPR053139">
    <property type="entry name" value="Surface_bspA-like"/>
</dbReference>
<dbReference type="InterPro" id="IPR032675">
    <property type="entry name" value="LRR_dom_sf"/>
</dbReference>
<dbReference type="Pfam" id="PF13306">
    <property type="entry name" value="LRR_5"/>
    <property type="match status" value="1"/>
</dbReference>
<dbReference type="Gene3D" id="3.80.10.10">
    <property type="entry name" value="Ribonuclease Inhibitor"/>
    <property type="match status" value="1"/>
</dbReference>
<proteinExistence type="predicted"/>
<dbReference type="EMBL" id="JATAAI010000022">
    <property type="protein sequence ID" value="KAK1737868.1"/>
    <property type="molecule type" value="Genomic_DNA"/>
</dbReference>
<keyword evidence="2" id="KW-1185">Reference proteome</keyword>
<dbReference type="Proteomes" id="UP001224775">
    <property type="component" value="Unassembled WGS sequence"/>
</dbReference>
<sequence>MCLFTWAEIGDHVVPQDVTQVIIDRSVSIIQRGAFFQRTKLVSVETHEGIESVEMNAFNSCCRLRKINLIGVREVERAAFHSCSALTDVEFGDKLETIGDDAFNFCISLQKLTMPSVRIIEAGAFAECAQLTEAEFGGNLETIQQQAFYTCPSLRRIVIPLKDDMIPEHVVQHRCSQFDRCPNLTTVDLVGGIHNTVSCLLLAP</sequence>
<dbReference type="PANTHER" id="PTHR45661">
    <property type="entry name" value="SURFACE ANTIGEN"/>
    <property type="match status" value="1"/>
</dbReference>
<dbReference type="SUPFAM" id="SSF52058">
    <property type="entry name" value="L domain-like"/>
    <property type="match status" value="1"/>
</dbReference>
<reference evidence="1" key="1">
    <citation type="submission" date="2023-06" db="EMBL/GenBank/DDBJ databases">
        <title>Survivors Of The Sea: Transcriptome response of Skeletonema marinoi to long-term dormancy.</title>
        <authorList>
            <person name="Pinder M.I.M."/>
            <person name="Kourtchenko O."/>
            <person name="Robertson E.K."/>
            <person name="Larsson T."/>
            <person name="Maumus F."/>
            <person name="Osuna-Cruz C.M."/>
            <person name="Vancaester E."/>
            <person name="Stenow R."/>
            <person name="Vandepoele K."/>
            <person name="Ploug H."/>
            <person name="Bruchert V."/>
            <person name="Godhe A."/>
            <person name="Topel M."/>
        </authorList>
    </citation>
    <scope>NUCLEOTIDE SEQUENCE</scope>
    <source>
        <strain evidence="1">R05AC</strain>
    </source>
</reference>
<name>A0AAD8Y2A9_9STRA</name>
<dbReference type="AlphaFoldDB" id="A0AAD8Y2A9"/>
<organism evidence="1 2">
    <name type="scientific">Skeletonema marinoi</name>
    <dbReference type="NCBI Taxonomy" id="267567"/>
    <lineage>
        <taxon>Eukaryota</taxon>
        <taxon>Sar</taxon>
        <taxon>Stramenopiles</taxon>
        <taxon>Ochrophyta</taxon>
        <taxon>Bacillariophyta</taxon>
        <taxon>Coscinodiscophyceae</taxon>
        <taxon>Thalassiosirophycidae</taxon>
        <taxon>Thalassiosirales</taxon>
        <taxon>Skeletonemataceae</taxon>
        <taxon>Skeletonema</taxon>
        <taxon>Skeletonema marinoi-dohrnii complex</taxon>
    </lineage>
</organism>
<evidence type="ECO:0000313" key="2">
    <source>
        <dbReference type="Proteomes" id="UP001224775"/>
    </source>
</evidence>
<accession>A0AAD8Y2A9</accession>
<comment type="caution">
    <text evidence="1">The sequence shown here is derived from an EMBL/GenBank/DDBJ whole genome shotgun (WGS) entry which is preliminary data.</text>
</comment>
<protein>
    <submittedName>
        <fullName evidence="1">Leucine-rich repeat domain-containing protein</fullName>
    </submittedName>
</protein>